<dbReference type="Gene3D" id="1.10.10.10">
    <property type="entry name" value="Winged helix-like DNA-binding domain superfamily/Winged helix DNA-binding domain"/>
    <property type="match status" value="1"/>
</dbReference>
<keyword evidence="3" id="KW-0731">Sigma factor</keyword>
<dbReference type="PANTHER" id="PTHR43133">
    <property type="entry name" value="RNA POLYMERASE ECF-TYPE SIGMA FACTO"/>
    <property type="match status" value="1"/>
</dbReference>
<evidence type="ECO:0000256" key="2">
    <source>
        <dbReference type="ARBA" id="ARBA00023015"/>
    </source>
</evidence>
<feature type="domain" description="RNA polymerase sigma-70 region 2" evidence="5">
    <location>
        <begin position="24"/>
        <end position="91"/>
    </location>
</feature>
<keyword evidence="4" id="KW-0804">Transcription</keyword>
<name>A0A1M7IZE2_9BACT</name>
<dbReference type="GO" id="GO:0016987">
    <property type="term" value="F:sigma factor activity"/>
    <property type="evidence" value="ECO:0007669"/>
    <property type="project" value="UniProtKB-KW"/>
</dbReference>
<gene>
    <name evidence="7" type="ORF">SAMN05444266_108159</name>
</gene>
<dbReference type="Pfam" id="PF04542">
    <property type="entry name" value="Sigma70_r2"/>
    <property type="match status" value="1"/>
</dbReference>
<comment type="similarity">
    <text evidence="1">Belongs to the sigma-70 factor family. ECF subfamily.</text>
</comment>
<evidence type="ECO:0000256" key="1">
    <source>
        <dbReference type="ARBA" id="ARBA00010641"/>
    </source>
</evidence>
<dbReference type="RefSeq" id="WP_073085033.1">
    <property type="nucleotide sequence ID" value="NZ_FRBL01000008.1"/>
</dbReference>
<dbReference type="PANTHER" id="PTHR43133:SF46">
    <property type="entry name" value="RNA POLYMERASE SIGMA-70 FACTOR ECF SUBFAMILY"/>
    <property type="match status" value="1"/>
</dbReference>
<dbReference type="Gene3D" id="1.10.1740.10">
    <property type="match status" value="1"/>
</dbReference>
<dbReference type="STRING" id="1419482.SAMN05444266_108159"/>
<sequence length="197" mass="22678">MNITEDRELFSRIASGDEYAFRLLYHRYNAVLAKGVKKMLRSDTAAAEVLQEVFLKVWLQRDTLVNIENPGGWLYTLAANFSLSQLRLQAREKVRTEDLPADDIQDNLDLSEKFYAKELQSILRDAIAALPVSRRQVFMMSMQDGKSRREIADALDISENTVKNQLLSARRFVREYLEQKTGNPLPLLLIALLLKIF</sequence>
<evidence type="ECO:0000313" key="7">
    <source>
        <dbReference type="EMBL" id="SHM46140.1"/>
    </source>
</evidence>
<dbReference type="InterPro" id="IPR007627">
    <property type="entry name" value="RNA_pol_sigma70_r2"/>
</dbReference>
<keyword evidence="2" id="KW-0805">Transcription regulation</keyword>
<protein>
    <submittedName>
        <fullName evidence="7">RNA polymerase sigma-70 factor, ECF subfamily</fullName>
    </submittedName>
</protein>
<evidence type="ECO:0000256" key="3">
    <source>
        <dbReference type="ARBA" id="ARBA00023082"/>
    </source>
</evidence>
<feature type="domain" description="RNA polymerase sigma factor 70 region 4 type 2" evidence="6">
    <location>
        <begin position="122"/>
        <end position="171"/>
    </location>
</feature>
<dbReference type="InterPro" id="IPR036388">
    <property type="entry name" value="WH-like_DNA-bd_sf"/>
</dbReference>
<accession>A0A1M7IZE2</accession>
<dbReference type="GO" id="GO:0006352">
    <property type="term" value="P:DNA-templated transcription initiation"/>
    <property type="evidence" value="ECO:0007669"/>
    <property type="project" value="InterPro"/>
</dbReference>
<proteinExistence type="inferred from homology"/>
<evidence type="ECO:0000259" key="5">
    <source>
        <dbReference type="Pfam" id="PF04542"/>
    </source>
</evidence>
<dbReference type="InterPro" id="IPR013249">
    <property type="entry name" value="RNA_pol_sigma70_r4_t2"/>
</dbReference>
<organism evidence="7 8">
    <name type="scientific">Chitinophaga jiangningensis</name>
    <dbReference type="NCBI Taxonomy" id="1419482"/>
    <lineage>
        <taxon>Bacteria</taxon>
        <taxon>Pseudomonadati</taxon>
        <taxon>Bacteroidota</taxon>
        <taxon>Chitinophagia</taxon>
        <taxon>Chitinophagales</taxon>
        <taxon>Chitinophagaceae</taxon>
        <taxon>Chitinophaga</taxon>
    </lineage>
</organism>
<dbReference type="InterPro" id="IPR039425">
    <property type="entry name" value="RNA_pol_sigma-70-like"/>
</dbReference>
<dbReference type="NCBIfam" id="TIGR02937">
    <property type="entry name" value="sigma70-ECF"/>
    <property type="match status" value="1"/>
</dbReference>
<evidence type="ECO:0000256" key="4">
    <source>
        <dbReference type="ARBA" id="ARBA00023163"/>
    </source>
</evidence>
<reference evidence="7 8" key="1">
    <citation type="submission" date="2016-11" db="EMBL/GenBank/DDBJ databases">
        <authorList>
            <person name="Jaros S."/>
            <person name="Januszkiewicz K."/>
            <person name="Wedrychowicz H."/>
        </authorList>
    </citation>
    <scope>NUCLEOTIDE SEQUENCE [LARGE SCALE GENOMIC DNA]</scope>
    <source>
        <strain evidence="7 8">DSM 27406</strain>
    </source>
</reference>
<dbReference type="SUPFAM" id="SSF88946">
    <property type="entry name" value="Sigma2 domain of RNA polymerase sigma factors"/>
    <property type="match status" value="1"/>
</dbReference>
<dbReference type="InterPro" id="IPR014284">
    <property type="entry name" value="RNA_pol_sigma-70_dom"/>
</dbReference>
<evidence type="ECO:0000259" key="6">
    <source>
        <dbReference type="Pfam" id="PF08281"/>
    </source>
</evidence>
<dbReference type="EMBL" id="FRBL01000008">
    <property type="protein sequence ID" value="SHM46140.1"/>
    <property type="molecule type" value="Genomic_DNA"/>
</dbReference>
<dbReference type="InterPro" id="IPR013325">
    <property type="entry name" value="RNA_pol_sigma_r2"/>
</dbReference>
<dbReference type="Proteomes" id="UP000184420">
    <property type="component" value="Unassembled WGS sequence"/>
</dbReference>
<dbReference type="OrthoDB" id="659577at2"/>
<dbReference type="Pfam" id="PF08281">
    <property type="entry name" value="Sigma70_r4_2"/>
    <property type="match status" value="1"/>
</dbReference>
<dbReference type="GO" id="GO:0003677">
    <property type="term" value="F:DNA binding"/>
    <property type="evidence" value="ECO:0007669"/>
    <property type="project" value="InterPro"/>
</dbReference>
<dbReference type="InterPro" id="IPR013324">
    <property type="entry name" value="RNA_pol_sigma_r3/r4-like"/>
</dbReference>
<evidence type="ECO:0000313" key="8">
    <source>
        <dbReference type="Proteomes" id="UP000184420"/>
    </source>
</evidence>
<keyword evidence="8" id="KW-1185">Reference proteome</keyword>
<dbReference type="AlphaFoldDB" id="A0A1M7IZE2"/>
<dbReference type="SUPFAM" id="SSF88659">
    <property type="entry name" value="Sigma3 and sigma4 domains of RNA polymerase sigma factors"/>
    <property type="match status" value="1"/>
</dbReference>